<dbReference type="EMBL" id="KN836992">
    <property type="protein sequence ID" value="KIK31441.1"/>
    <property type="molecule type" value="Genomic_DNA"/>
</dbReference>
<dbReference type="InParanoid" id="A0A0C9ZQ84"/>
<dbReference type="Proteomes" id="UP000054485">
    <property type="component" value="Unassembled WGS sequence"/>
</dbReference>
<name>A0A0C9ZQ84_9AGAM</name>
<organism evidence="1 2">
    <name type="scientific">Suillus luteus UH-Slu-Lm8-n1</name>
    <dbReference type="NCBI Taxonomy" id="930992"/>
    <lineage>
        <taxon>Eukaryota</taxon>
        <taxon>Fungi</taxon>
        <taxon>Dikarya</taxon>
        <taxon>Basidiomycota</taxon>
        <taxon>Agaricomycotina</taxon>
        <taxon>Agaricomycetes</taxon>
        <taxon>Agaricomycetidae</taxon>
        <taxon>Boletales</taxon>
        <taxon>Suillineae</taxon>
        <taxon>Suillaceae</taxon>
        <taxon>Suillus</taxon>
    </lineage>
</organism>
<sequence>MQYPELSATRNEYTSIAYYYCDVLLAFVDEVKRTWRRNSTKWRSAHLDYHLALSLNNSAFNKQMQKAALAKMNRTWDDFVNKKVFTPVHELTIQSYHNQYCNGQNMCGVDDPSHKSSVEDMVVCAVNTARAHLPQSSHSEQQMHDQDGEATGTVTKTMGRTDAVGPAGSSSAAVPADMDGDMCLADLNAGMQTFEPGGEDGQGARMAADEHQTVDLLRIYRQANQDAAQAREKWAEMELRKGSNRKSKAKVGFRCISYIL</sequence>
<gene>
    <name evidence="1" type="ORF">CY34DRAFT_19919</name>
</gene>
<reference evidence="1 2" key="1">
    <citation type="submission" date="2014-04" db="EMBL/GenBank/DDBJ databases">
        <authorList>
            <consortium name="DOE Joint Genome Institute"/>
            <person name="Kuo A."/>
            <person name="Ruytinx J."/>
            <person name="Rineau F."/>
            <person name="Colpaert J."/>
            <person name="Kohler A."/>
            <person name="Nagy L.G."/>
            <person name="Floudas D."/>
            <person name="Copeland A."/>
            <person name="Barry K.W."/>
            <person name="Cichocki N."/>
            <person name="Veneault-Fourrey C."/>
            <person name="LaButti K."/>
            <person name="Lindquist E.A."/>
            <person name="Lipzen A."/>
            <person name="Lundell T."/>
            <person name="Morin E."/>
            <person name="Murat C."/>
            <person name="Sun H."/>
            <person name="Tunlid A."/>
            <person name="Henrissat B."/>
            <person name="Grigoriev I.V."/>
            <person name="Hibbett D.S."/>
            <person name="Martin F."/>
            <person name="Nordberg H.P."/>
            <person name="Cantor M.N."/>
            <person name="Hua S.X."/>
        </authorList>
    </citation>
    <scope>NUCLEOTIDE SEQUENCE [LARGE SCALE GENOMIC DNA]</scope>
    <source>
        <strain evidence="1 2">UH-Slu-Lm8-n1</strain>
    </source>
</reference>
<keyword evidence="2" id="KW-1185">Reference proteome</keyword>
<accession>A0A0C9ZQ84</accession>
<dbReference type="OrthoDB" id="2667311at2759"/>
<proteinExistence type="predicted"/>
<evidence type="ECO:0000313" key="2">
    <source>
        <dbReference type="Proteomes" id="UP000054485"/>
    </source>
</evidence>
<dbReference type="HOGENOM" id="CLU_1070301_0_0_1"/>
<evidence type="ECO:0000313" key="1">
    <source>
        <dbReference type="EMBL" id="KIK31441.1"/>
    </source>
</evidence>
<reference evidence="2" key="2">
    <citation type="submission" date="2015-01" db="EMBL/GenBank/DDBJ databases">
        <title>Evolutionary Origins and Diversification of the Mycorrhizal Mutualists.</title>
        <authorList>
            <consortium name="DOE Joint Genome Institute"/>
            <consortium name="Mycorrhizal Genomics Consortium"/>
            <person name="Kohler A."/>
            <person name="Kuo A."/>
            <person name="Nagy L.G."/>
            <person name="Floudas D."/>
            <person name="Copeland A."/>
            <person name="Barry K.W."/>
            <person name="Cichocki N."/>
            <person name="Veneault-Fourrey C."/>
            <person name="LaButti K."/>
            <person name="Lindquist E.A."/>
            <person name="Lipzen A."/>
            <person name="Lundell T."/>
            <person name="Morin E."/>
            <person name="Murat C."/>
            <person name="Riley R."/>
            <person name="Ohm R."/>
            <person name="Sun H."/>
            <person name="Tunlid A."/>
            <person name="Henrissat B."/>
            <person name="Grigoriev I.V."/>
            <person name="Hibbett D.S."/>
            <person name="Martin F."/>
        </authorList>
    </citation>
    <scope>NUCLEOTIDE SEQUENCE [LARGE SCALE GENOMIC DNA]</scope>
    <source>
        <strain evidence="2">UH-Slu-Lm8-n1</strain>
    </source>
</reference>
<protein>
    <submittedName>
        <fullName evidence="1">Uncharacterized protein</fullName>
    </submittedName>
</protein>
<dbReference type="AlphaFoldDB" id="A0A0C9ZQ84"/>